<sequence length="101" mass="10760">MSKQPEVVHANFDLFQKEASTLIGSFSEAIARVGRGPAPNQAVLKQVLEASLANTLASLAASLATSISHVSRADSFANNVGRLRERVQSQSNLLIKASEIK</sequence>
<comment type="caution">
    <text evidence="1">The sequence shown here is derived from an EMBL/GenBank/DDBJ whole genome shotgun (WGS) entry which is preliminary data.</text>
</comment>
<accession>A0ABV2C199</accession>
<keyword evidence="2" id="KW-1185">Reference proteome</keyword>
<evidence type="ECO:0000313" key="2">
    <source>
        <dbReference type="Proteomes" id="UP001548587"/>
    </source>
</evidence>
<dbReference type="RefSeq" id="WP_124630104.1">
    <property type="nucleotide sequence ID" value="NZ_FR989673.1"/>
</dbReference>
<gene>
    <name evidence="1" type="ORF">ABXL37_01285</name>
</gene>
<evidence type="ECO:0000313" key="1">
    <source>
        <dbReference type="EMBL" id="MET1472865.1"/>
    </source>
</evidence>
<dbReference type="Proteomes" id="UP001548587">
    <property type="component" value="Unassembled WGS sequence"/>
</dbReference>
<dbReference type="EMBL" id="JBEWCH010000001">
    <property type="protein sequence ID" value="MET1472865.1"/>
    <property type="molecule type" value="Genomic_DNA"/>
</dbReference>
<reference evidence="1 2" key="1">
    <citation type="submission" date="2024-06" db="EMBL/GenBank/DDBJ databases">
        <title>Burkholderia sola in Mexico.</title>
        <authorList>
            <person name="Estrada P."/>
        </authorList>
    </citation>
    <scope>NUCLEOTIDE SEQUENCE [LARGE SCALE GENOMIC DNA]</scope>
    <source>
        <strain evidence="1 2">CpTa8-5</strain>
    </source>
</reference>
<organism evidence="1 2">
    <name type="scientific">Burkholderia sola</name>
    <dbReference type="NCBI Taxonomy" id="2843302"/>
    <lineage>
        <taxon>Bacteria</taxon>
        <taxon>Pseudomonadati</taxon>
        <taxon>Pseudomonadota</taxon>
        <taxon>Betaproteobacteria</taxon>
        <taxon>Burkholderiales</taxon>
        <taxon>Burkholderiaceae</taxon>
        <taxon>Burkholderia</taxon>
        <taxon>Burkholderia cepacia complex</taxon>
    </lineage>
</organism>
<name>A0ABV2C199_9BURK</name>
<protein>
    <submittedName>
        <fullName evidence="1">Uncharacterized protein</fullName>
    </submittedName>
</protein>
<proteinExistence type="predicted"/>